<evidence type="ECO:0000256" key="2">
    <source>
        <dbReference type="SAM" id="Phobius"/>
    </source>
</evidence>
<evidence type="ECO:0000256" key="1">
    <source>
        <dbReference type="SAM" id="MobiDB-lite"/>
    </source>
</evidence>
<sequence>MATATALSTGASSSTHTRSNLGPLTTTFVAPSYCNNIIAGDALSGYGWQAQSCRGTVVRDDTSCWPTTTPGAPASSTILAGWGFYSPGIVCPSNYVTACSKSIGQDGGFDFQFGLISSETAIGCCPTGYQCSFDSGGRIQTCINKVSSTSILTGTCLSDSSVNYAFKTLPFVALSPTSSGDSASTTTIASYVMFAPLFQLVHKPEDLPATATGVTSAAPTSSGNATMDPSPSSSPGSGLSSGAAAGIGVGAAAAVIIICILAYFLWRSRKRRQTPELDSTAPAPMAQYGQPTQGGYAQSAGHTPVYSELSPQDGVKPQELGSHYVPVELSGNDVHFGHSPATDYRSHSEMAAYPGHRQ</sequence>
<gene>
    <name evidence="3" type="ORF">JX265_004808</name>
</gene>
<feature type="region of interest" description="Disordered" evidence="1">
    <location>
        <begin position="274"/>
        <end position="319"/>
    </location>
</feature>
<accession>A0A9Q0AR83</accession>
<keyword evidence="4" id="KW-1185">Reference proteome</keyword>
<keyword evidence="2" id="KW-1133">Transmembrane helix</keyword>
<evidence type="ECO:0000313" key="4">
    <source>
        <dbReference type="Proteomes" id="UP000829685"/>
    </source>
</evidence>
<proteinExistence type="predicted"/>
<dbReference type="AlphaFoldDB" id="A0A9Q0AR83"/>
<evidence type="ECO:0000313" key="3">
    <source>
        <dbReference type="EMBL" id="KAI1874600.1"/>
    </source>
</evidence>
<name>A0A9Q0AR83_9PEZI</name>
<comment type="caution">
    <text evidence="3">The sequence shown here is derived from an EMBL/GenBank/DDBJ whole genome shotgun (WGS) entry which is preliminary data.</text>
</comment>
<dbReference type="EMBL" id="JAFIMR010000009">
    <property type="protein sequence ID" value="KAI1874600.1"/>
    <property type="molecule type" value="Genomic_DNA"/>
</dbReference>
<keyword evidence="2" id="KW-0472">Membrane</keyword>
<keyword evidence="2" id="KW-0812">Transmembrane</keyword>
<feature type="region of interest" description="Disordered" evidence="1">
    <location>
        <begin position="336"/>
        <end position="358"/>
    </location>
</feature>
<protein>
    <submittedName>
        <fullName evidence="3">Uncharacterized protein</fullName>
    </submittedName>
</protein>
<organism evidence="3 4">
    <name type="scientific">Neoarthrinium moseri</name>
    <dbReference type="NCBI Taxonomy" id="1658444"/>
    <lineage>
        <taxon>Eukaryota</taxon>
        <taxon>Fungi</taxon>
        <taxon>Dikarya</taxon>
        <taxon>Ascomycota</taxon>
        <taxon>Pezizomycotina</taxon>
        <taxon>Sordariomycetes</taxon>
        <taxon>Xylariomycetidae</taxon>
        <taxon>Amphisphaeriales</taxon>
        <taxon>Apiosporaceae</taxon>
        <taxon>Neoarthrinium</taxon>
    </lineage>
</organism>
<dbReference type="Proteomes" id="UP000829685">
    <property type="component" value="Unassembled WGS sequence"/>
</dbReference>
<feature type="transmembrane region" description="Helical" evidence="2">
    <location>
        <begin position="243"/>
        <end position="266"/>
    </location>
</feature>
<reference evidence="3" key="1">
    <citation type="submission" date="2021-03" db="EMBL/GenBank/DDBJ databases">
        <title>Revisited historic fungal species revealed as producer of novel bioactive compounds through whole genome sequencing and comparative genomics.</title>
        <authorList>
            <person name="Vignolle G.A."/>
            <person name="Hochenegger N."/>
            <person name="Mach R.L."/>
            <person name="Mach-Aigner A.R."/>
            <person name="Javad Rahimi M."/>
            <person name="Salim K.A."/>
            <person name="Chan C.M."/>
            <person name="Lim L.B.L."/>
            <person name="Cai F."/>
            <person name="Druzhinina I.S."/>
            <person name="U'Ren J.M."/>
            <person name="Derntl C."/>
        </authorList>
    </citation>
    <scope>NUCLEOTIDE SEQUENCE</scope>
    <source>
        <strain evidence="3">TUCIM 5799</strain>
    </source>
</reference>
<feature type="region of interest" description="Disordered" evidence="1">
    <location>
        <begin position="211"/>
        <end position="240"/>
    </location>
</feature>
<feature type="compositionally biased region" description="Low complexity" evidence="1">
    <location>
        <begin position="230"/>
        <end position="240"/>
    </location>
</feature>
<feature type="compositionally biased region" description="Polar residues" evidence="1">
    <location>
        <begin position="212"/>
        <end position="229"/>
    </location>
</feature>